<dbReference type="Pfam" id="PF00067">
    <property type="entry name" value="p450"/>
    <property type="match status" value="1"/>
</dbReference>
<comment type="similarity">
    <text evidence="2 7">Belongs to the cytochrome P450 family.</text>
</comment>
<comment type="cofactor">
    <cofactor evidence="1 6">
        <name>heme</name>
        <dbReference type="ChEBI" id="CHEBI:30413"/>
    </cofactor>
</comment>
<keyword evidence="3 6" id="KW-0349">Heme</keyword>
<evidence type="ECO:0000313" key="9">
    <source>
        <dbReference type="Proteomes" id="UP000192927"/>
    </source>
</evidence>
<dbReference type="InterPro" id="IPR001128">
    <property type="entry name" value="Cyt_P450"/>
</dbReference>
<feature type="binding site" description="axial binding residue" evidence="6">
    <location>
        <position position="369"/>
    </location>
    <ligand>
        <name>heme</name>
        <dbReference type="ChEBI" id="CHEBI:30413"/>
    </ligand>
    <ligandPart>
        <name>Fe</name>
        <dbReference type="ChEBI" id="CHEBI:18248"/>
    </ligandPart>
</feature>
<keyword evidence="7" id="KW-0503">Monooxygenase</keyword>
<organism evidence="8 9">
    <name type="scientific">Lasallia pustulata</name>
    <dbReference type="NCBI Taxonomy" id="136370"/>
    <lineage>
        <taxon>Eukaryota</taxon>
        <taxon>Fungi</taxon>
        <taxon>Dikarya</taxon>
        <taxon>Ascomycota</taxon>
        <taxon>Pezizomycotina</taxon>
        <taxon>Lecanoromycetes</taxon>
        <taxon>OSLEUM clade</taxon>
        <taxon>Umbilicariomycetidae</taxon>
        <taxon>Umbilicariales</taxon>
        <taxon>Umbilicariaceae</taxon>
        <taxon>Lasallia</taxon>
    </lineage>
</organism>
<dbReference type="Gene3D" id="1.10.630.10">
    <property type="entry name" value="Cytochrome P450"/>
    <property type="match status" value="1"/>
</dbReference>
<keyword evidence="4 6" id="KW-0479">Metal-binding</keyword>
<dbReference type="PANTHER" id="PTHR24304">
    <property type="entry name" value="CYTOCHROME P450 FAMILY 7"/>
    <property type="match status" value="1"/>
</dbReference>
<evidence type="ECO:0000256" key="4">
    <source>
        <dbReference type="ARBA" id="ARBA00022723"/>
    </source>
</evidence>
<dbReference type="GO" id="GO:0008395">
    <property type="term" value="F:steroid hydroxylase activity"/>
    <property type="evidence" value="ECO:0007669"/>
    <property type="project" value="TreeGrafter"/>
</dbReference>
<proteinExistence type="inferred from homology"/>
<keyword evidence="5 6" id="KW-0408">Iron</keyword>
<protein>
    <submittedName>
        <fullName evidence="8">Cytochrome P450, conserved site</fullName>
    </submittedName>
</protein>
<evidence type="ECO:0000256" key="7">
    <source>
        <dbReference type="RuleBase" id="RU000461"/>
    </source>
</evidence>
<accession>A0A1W5D8H1</accession>
<dbReference type="CDD" id="cd11040">
    <property type="entry name" value="CYP7_CYP8-like"/>
    <property type="match status" value="1"/>
</dbReference>
<dbReference type="AlphaFoldDB" id="A0A1W5D8H1"/>
<dbReference type="Proteomes" id="UP000192927">
    <property type="component" value="Unassembled WGS sequence"/>
</dbReference>
<evidence type="ECO:0000256" key="1">
    <source>
        <dbReference type="ARBA" id="ARBA00001971"/>
    </source>
</evidence>
<dbReference type="PROSITE" id="PS00086">
    <property type="entry name" value="CYTOCHROME_P450"/>
    <property type="match status" value="1"/>
</dbReference>
<dbReference type="SUPFAM" id="SSF48264">
    <property type="entry name" value="Cytochrome P450"/>
    <property type="match status" value="1"/>
</dbReference>
<sequence>MITAPQDAFAAYKAATVLSFDSFLDEALRAFGVDESSLKLAWHKPSPGDACYRDPNPVNPKQKSFIHWIRDTYRQALLPGEEMNHMVAHFHSYVESNLQWERVSSFARSPGETKGPIRLSLKDFTTTIMLEAITDSLFGDQLVKVEPNIIKYAAEFSDEVWMLVYRLPKYFAGRVLDKRMKIMNALEKYRQIPQEERTAGGEAWPVEMVLKAQDILGMSSESNNAFVTVIHWAANGNTCMLCFWLLSYLLRDPSLLARIRREIAPAFQTGTLDLAYLVSSCPLLESIFFETLRVSTGAISSRRVTSPITIGGKRLKPGREVLIKHRALHLNEQVWGDSAGCFDPERFVKNGALTGHSSYRPFGGGSTYCPGRVIARQEVCIFVALALERMEMVLVPGQAFPLLDNTRPWIGVTGPMPGMDLYVDVSERRRSVGGGEN</sequence>
<evidence type="ECO:0000256" key="3">
    <source>
        <dbReference type="ARBA" id="ARBA00022617"/>
    </source>
</evidence>
<dbReference type="InterPro" id="IPR002403">
    <property type="entry name" value="Cyt_P450_E_grp-IV"/>
</dbReference>
<evidence type="ECO:0000256" key="2">
    <source>
        <dbReference type="ARBA" id="ARBA00010617"/>
    </source>
</evidence>
<dbReference type="EMBL" id="FWEW01003502">
    <property type="protein sequence ID" value="SLM39423.1"/>
    <property type="molecule type" value="Genomic_DNA"/>
</dbReference>
<reference evidence="9" key="1">
    <citation type="submission" date="2017-03" db="EMBL/GenBank/DDBJ databases">
        <authorList>
            <person name="Sharma R."/>
            <person name="Thines M."/>
        </authorList>
    </citation>
    <scope>NUCLEOTIDE SEQUENCE [LARGE SCALE GENOMIC DNA]</scope>
</reference>
<dbReference type="InterPro" id="IPR017972">
    <property type="entry name" value="Cyt_P450_CS"/>
</dbReference>
<evidence type="ECO:0000313" key="8">
    <source>
        <dbReference type="EMBL" id="SLM39423.1"/>
    </source>
</evidence>
<dbReference type="InterPro" id="IPR036396">
    <property type="entry name" value="Cyt_P450_sf"/>
</dbReference>
<dbReference type="InterPro" id="IPR050529">
    <property type="entry name" value="CYP450_sterol_14alpha_dmase"/>
</dbReference>
<evidence type="ECO:0000256" key="6">
    <source>
        <dbReference type="PIRSR" id="PIRSR602403-1"/>
    </source>
</evidence>
<keyword evidence="7" id="KW-0560">Oxidoreductase</keyword>
<dbReference type="GO" id="GO:0020037">
    <property type="term" value="F:heme binding"/>
    <property type="evidence" value="ECO:0007669"/>
    <property type="project" value="InterPro"/>
</dbReference>
<dbReference type="PRINTS" id="PR00465">
    <property type="entry name" value="EP450IV"/>
</dbReference>
<evidence type="ECO:0000256" key="5">
    <source>
        <dbReference type="ARBA" id="ARBA00023004"/>
    </source>
</evidence>
<dbReference type="GO" id="GO:0016705">
    <property type="term" value="F:oxidoreductase activity, acting on paired donors, with incorporation or reduction of molecular oxygen"/>
    <property type="evidence" value="ECO:0007669"/>
    <property type="project" value="InterPro"/>
</dbReference>
<dbReference type="GO" id="GO:0005506">
    <property type="term" value="F:iron ion binding"/>
    <property type="evidence" value="ECO:0007669"/>
    <property type="project" value="InterPro"/>
</dbReference>
<keyword evidence="9" id="KW-1185">Reference proteome</keyword>
<dbReference type="PANTHER" id="PTHR24304:SF2">
    <property type="entry name" value="24-HYDROXYCHOLESTEROL 7-ALPHA-HYDROXYLASE"/>
    <property type="match status" value="1"/>
</dbReference>
<name>A0A1W5D8H1_9LECA</name>